<sequence>MHTTLQVQFVVLSDSGNCYEKIHRIGGFNSGGSRWLLSQEDAILWLELGQYRFFVVVGDVCEFVEVAENAEGIRYLKTSSDRDEPLGLLALPELAD</sequence>
<evidence type="ECO:0000313" key="2">
    <source>
        <dbReference type="Proteomes" id="UP000318017"/>
    </source>
</evidence>
<reference evidence="1 2" key="1">
    <citation type="submission" date="2019-02" db="EMBL/GenBank/DDBJ databases">
        <title>Deep-cultivation of Planctomycetes and their phenomic and genomic characterization uncovers novel biology.</title>
        <authorList>
            <person name="Wiegand S."/>
            <person name="Jogler M."/>
            <person name="Boedeker C."/>
            <person name="Pinto D."/>
            <person name="Vollmers J."/>
            <person name="Rivas-Marin E."/>
            <person name="Kohn T."/>
            <person name="Peeters S.H."/>
            <person name="Heuer A."/>
            <person name="Rast P."/>
            <person name="Oberbeckmann S."/>
            <person name="Bunk B."/>
            <person name="Jeske O."/>
            <person name="Meyerdierks A."/>
            <person name="Storesund J.E."/>
            <person name="Kallscheuer N."/>
            <person name="Luecker S."/>
            <person name="Lage O.M."/>
            <person name="Pohl T."/>
            <person name="Merkel B.J."/>
            <person name="Hornburger P."/>
            <person name="Mueller R.-W."/>
            <person name="Bruemmer F."/>
            <person name="Labrenz M."/>
            <person name="Spormann A.M."/>
            <person name="Op den Camp H."/>
            <person name="Overmann J."/>
            <person name="Amann R."/>
            <person name="Jetten M.S.M."/>
            <person name="Mascher T."/>
            <person name="Medema M.H."/>
            <person name="Devos D.P."/>
            <person name="Kaster A.-K."/>
            <person name="Ovreas L."/>
            <person name="Rohde M."/>
            <person name="Galperin M.Y."/>
            <person name="Jogler C."/>
        </authorList>
    </citation>
    <scope>NUCLEOTIDE SEQUENCE [LARGE SCALE GENOMIC DNA]</scope>
    <source>
        <strain evidence="1 2">Q31a</strain>
    </source>
</reference>
<dbReference type="InterPro" id="IPR024997">
    <property type="entry name" value="DUF3892"/>
</dbReference>
<protein>
    <recommendedName>
        <fullName evidence="3">DUF3892 domain-containing protein</fullName>
    </recommendedName>
</protein>
<evidence type="ECO:0000313" key="1">
    <source>
        <dbReference type="EMBL" id="QDV26978.1"/>
    </source>
</evidence>
<dbReference type="OrthoDB" id="826539at2"/>
<keyword evidence="2" id="KW-1185">Reference proteome</keyword>
<gene>
    <name evidence="1" type="ORF">Q31a_53580</name>
</gene>
<dbReference type="Proteomes" id="UP000318017">
    <property type="component" value="Chromosome"/>
</dbReference>
<dbReference type="KEGG" id="ahel:Q31a_53580"/>
<dbReference type="RefSeq" id="WP_145083656.1">
    <property type="nucleotide sequence ID" value="NZ_CP036298.1"/>
</dbReference>
<dbReference type="Pfam" id="PF13031">
    <property type="entry name" value="DUF3892"/>
    <property type="match status" value="1"/>
</dbReference>
<organism evidence="1 2">
    <name type="scientific">Aureliella helgolandensis</name>
    <dbReference type="NCBI Taxonomy" id="2527968"/>
    <lineage>
        <taxon>Bacteria</taxon>
        <taxon>Pseudomonadati</taxon>
        <taxon>Planctomycetota</taxon>
        <taxon>Planctomycetia</taxon>
        <taxon>Pirellulales</taxon>
        <taxon>Pirellulaceae</taxon>
        <taxon>Aureliella</taxon>
    </lineage>
</organism>
<evidence type="ECO:0008006" key="3">
    <source>
        <dbReference type="Google" id="ProtNLM"/>
    </source>
</evidence>
<dbReference type="AlphaFoldDB" id="A0A518GEJ7"/>
<name>A0A518GEJ7_9BACT</name>
<accession>A0A518GEJ7</accession>
<dbReference type="EMBL" id="CP036298">
    <property type="protein sequence ID" value="QDV26978.1"/>
    <property type="molecule type" value="Genomic_DNA"/>
</dbReference>
<proteinExistence type="predicted"/>